<dbReference type="RefSeq" id="WP_093920278.1">
    <property type="nucleotide sequence ID" value="NZ_FONW01000006.1"/>
</dbReference>
<evidence type="ECO:0000313" key="1">
    <source>
        <dbReference type="EMBL" id="SFF43711.1"/>
    </source>
</evidence>
<reference evidence="1 2" key="1">
    <citation type="submission" date="2016-10" db="EMBL/GenBank/DDBJ databases">
        <authorList>
            <person name="de Groot N.N."/>
        </authorList>
    </citation>
    <scope>NUCLEOTIDE SEQUENCE [LARGE SCALE GENOMIC DNA]</scope>
    <source>
        <strain evidence="1 2">CGMCC 1.9156</strain>
    </source>
</reference>
<name>A0A1I2IT65_9BACT</name>
<organism evidence="1 2">
    <name type="scientific">Sunxiuqinia elliptica</name>
    <dbReference type="NCBI Taxonomy" id="655355"/>
    <lineage>
        <taxon>Bacteria</taxon>
        <taxon>Pseudomonadati</taxon>
        <taxon>Bacteroidota</taxon>
        <taxon>Bacteroidia</taxon>
        <taxon>Marinilabiliales</taxon>
        <taxon>Prolixibacteraceae</taxon>
        <taxon>Sunxiuqinia</taxon>
    </lineage>
</organism>
<dbReference type="InterPro" id="IPR021295">
    <property type="entry name" value="DUF2867"/>
</dbReference>
<dbReference type="EMBL" id="FONW01000006">
    <property type="protein sequence ID" value="SFF43711.1"/>
    <property type="molecule type" value="Genomic_DNA"/>
</dbReference>
<sequence>MITKQNKIPSRSLLKQDEASFHYIDSFQSQAVVDGEQNDIQHIAKLLLSSGPAWIDTLMAIRDQLVKLVGLKTSDLHKAKQQELDELKFELGEQLGIFKLYARSENELILGKDDKHLDFRVSLLLDRPNAETTQKKIAITTAVQFNNLFGRIYFVPVKPFHQLIVRRMLKELVRKARG</sequence>
<dbReference type="Pfam" id="PF11066">
    <property type="entry name" value="DUF2867"/>
    <property type="match status" value="1"/>
</dbReference>
<dbReference type="Proteomes" id="UP000198964">
    <property type="component" value="Unassembled WGS sequence"/>
</dbReference>
<gene>
    <name evidence="1" type="ORF">SAMN05216283_106147</name>
</gene>
<dbReference type="AlphaFoldDB" id="A0A1I2IT65"/>
<protein>
    <recommendedName>
        <fullName evidence="3">DUF2867 domain-containing protein</fullName>
    </recommendedName>
</protein>
<evidence type="ECO:0008006" key="3">
    <source>
        <dbReference type="Google" id="ProtNLM"/>
    </source>
</evidence>
<proteinExistence type="predicted"/>
<dbReference type="STRING" id="655355.SAMN05216283_106147"/>
<keyword evidence="2" id="KW-1185">Reference proteome</keyword>
<evidence type="ECO:0000313" key="2">
    <source>
        <dbReference type="Proteomes" id="UP000198964"/>
    </source>
</evidence>
<accession>A0A1I2IT65</accession>